<dbReference type="InterPro" id="IPR036457">
    <property type="entry name" value="PPM-type-like_dom_sf"/>
</dbReference>
<dbReference type="Gene3D" id="3.60.40.10">
    <property type="entry name" value="PPM-type phosphatase domain"/>
    <property type="match status" value="1"/>
</dbReference>
<evidence type="ECO:0000256" key="1">
    <source>
        <dbReference type="SAM" id="MobiDB-lite"/>
    </source>
</evidence>
<sequence>MPQVLQHLEQLERIEAAAGELAAARGGRPAAKPSPAPRRPHTVSWVDHGASAAASLMEAVLSGGEEAASEEEALAALAALPPRTLTEAQQAALVMQAWDSAAHTKPAHFDADAALAVPGLAEVAVVSRGGWQRHSWKGCNQDSFLALPLAGGAAACQGCSDAPACCSPAVAVGVFDGHGRAGAAASAHLRNALASGLLMHSQLALMAQPACQPREGGQDGGQRGGQGGQGSGSHGPGAAAAAAAQQEEAAQLLERCFAAAASTMPSTGADFSLSGSTAVMCLLQPGSVTAAWAGDSRAVLGLCQGGRYIACALTHDHRPCSPLERARIEAAGGWVMQTMLDEEGRAAGPYRVYLRDTHIPGLAVSRCFGDYVAAGAGVTSTPDVTTLVLPMPEPAAAASAQQQQQQQQQQQGRSRSRRRPRSKAAAVVAAAAAAAHILIVASDGLWEFVGSAEAVRIASRCATAAAAAEALAQEARAHWAAKLGGAQCDDITVAVAFLPAAAAAGAPAGR</sequence>
<accession>E1ZC12</accession>
<organism evidence="4">
    <name type="scientific">Chlorella variabilis</name>
    <name type="common">Green alga</name>
    <dbReference type="NCBI Taxonomy" id="554065"/>
    <lineage>
        <taxon>Eukaryota</taxon>
        <taxon>Viridiplantae</taxon>
        <taxon>Chlorophyta</taxon>
        <taxon>core chlorophytes</taxon>
        <taxon>Trebouxiophyceae</taxon>
        <taxon>Chlorellales</taxon>
        <taxon>Chlorellaceae</taxon>
        <taxon>Chlorella clade</taxon>
        <taxon>Chlorella</taxon>
    </lineage>
</organism>
<name>E1ZC12_CHLVA</name>
<proteinExistence type="predicted"/>
<evidence type="ECO:0000313" key="3">
    <source>
        <dbReference type="EMBL" id="EFN56528.1"/>
    </source>
</evidence>
<reference evidence="3 4" key="1">
    <citation type="journal article" date="2010" name="Plant Cell">
        <title>The Chlorella variabilis NC64A genome reveals adaptation to photosymbiosis, coevolution with viruses, and cryptic sex.</title>
        <authorList>
            <person name="Blanc G."/>
            <person name="Duncan G."/>
            <person name="Agarkova I."/>
            <person name="Borodovsky M."/>
            <person name="Gurnon J."/>
            <person name="Kuo A."/>
            <person name="Lindquist E."/>
            <person name="Lucas S."/>
            <person name="Pangilinan J."/>
            <person name="Polle J."/>
            <person name="Salamov A."/>
            <person name="Terry A."/>
            <person name="Yamada T."/>
            <person name="Dunigan D.D."/>
            <person name="Grigoriev I.V."/>
            <person name="Claverie J.M."/>
            <person name="Van Etten J.L."/>
        </authorList>
    </citation>
    <scope>NUCLEOTIDE SEQUENCE [LARGE SCALE GENOMIC DNA]</scope>
    <source>
        <strain evidence="3 4">NC64A</strain>
    </source>
</reference>
<evidence type="ECO:0000259" key="2">
    <source>
        <dbReference type="PROSITE" id="PS51746"/>
    </source>
</evidence>
<dbReference type="RefSeq" id="XP_005848630.1">
    <property type="nucleotide sequence ID" value="XM_005848568.1"/>
</dbReference>
<evidence type="ECO:0000313" key="4">
    <source>
        <dbReference type="Proteomes" id="UP000008141"/>
    </source>
</evidence>
<feature type="compositionally biased region" description="Low complexity" evidence="1">
    <location>
        <begin position="395"/>
        <end position="413"/>
    </location>
</feature>
<dbReference type="SUPFAM" id="SSF81606">
    <property type="entry name" value="PP2C-like"/>
    <property type="match status" value="1"/>
</dbReference>
<dbReference type="eggNOG" id="KOG0698">
    <property type="taxonomic scope" value="Eukaryota"/>
</dbReference>
<feature type="compositionally biased region" description="Low complexity" evidence="1">
    <location>
        <begin position="22"/>
        <end position="31"/>
    </location>
</feature>
<dbReference type="CDD" id="cd00143">
    <property type="entry name" value="PP2Cc"/>
    <property type="match status" value="1"/>
</dbReference>
<feature type="domain" description="PPM-type phosphatase" evidence="2">
    <location>
        <begin position="122"/>
        <end position="498"/>
    </location>
</feature>
<dbReference type="Proteomes" id="UP000008141">
    <property type="component" value="Unassembled WGS sequence"/>
</dbReference>
<dbReference type="SMART" id="SM00332">
    <property type="entry name" value="PP2Cc"/>
    <property type="match status" value="1"/>
</dbReference>
<dbReference type="PANTHER" id="PTHR47992">
    <property type="entry name" value="PROTEIN PHOSPHATASE"/>
    <property type="match status" value="1"/>
</dbReference>
<dbReference type="InterPro" id="IPR015655">
    <property type="entry name" value="PP2C"/>
</dbReference>
<feature type="compositionally biased region" description="Gly residues" evidence="1">
    <location>
        <begin position="218"/>
        <end position="235"/>
    </location>
</feature>
<dbReference type="Pfam" id="PF00481">
    <property type="entry name" value="PP2C"/>
    <property type="match status" value="2"/>
</dbReference>
<dbReference type="FunCoup" id="E1ZC12">
    <property type="interactions" value="837"/>
</dbReference>
<feature type="region of interest" description="Disordered" evidence="1">
    <location>
        <begin position="394"/>
        <end position="421"/>
    </location>
</feature>
<keyword evidence="4" id="KW-1185">Reference proteome</keyword>
<dbReference type="OrthoDB" id="514571at2759"/>
<dbReference type="GO" id="GO:0004722">
    <property type="term" value="F:protein serine/threonine phosphatase activity"/>
    <property type="evidence" value="ECO:0007669"/>
    <property type="project" value="InterPro"/>
</dbReference>
<protein>
    <recommendedName>
        <fullName evidence="2">PPM-type phosphatase domain-containing protein</fullName>
    </recommendedName>
</protein>
<dbReference type="InterPro" id="IPR001932">
    <property type="entry name" value="PPM-type_phosphatase-like_dom"/>
</dbReference>
<dbReference type="InParanoid" id="E1ZC12"/>
<feature type="region of interest" description="Disordered" evidence="1">
    <location>
        <begin position="22"/>
        <end position="41"/>
    </location>
</feature>
<feature type="region of interest" description="Disordered" evidence="1">
    <location>
        <begin position="211"/>
        <end position="244"/>
    </location>
</feature>
<gene>
    <name evidence="3" type="ORF">CHLNCDRAFT_144153</name>
</gene>
<dbReference type="OMA" id="SACTHTQ"/>
<dbReference type="GeneID" id="17356237"/>
<dbReference type="PROSITE" id="PS51746">
    <property type="entry name" value="PPM_2"/>
    <property type="match status" value="1"/>
</dbReference>
<dbReference type="AlphaFoldDB" id="E1ZC12"/>
<dbReference type="KEGG" id="cvr:CHLNCDRAFT_144153"/>
<dbReference type="EMBL" id="GL433841">
    <property type="protein sequence ID" value="EFN56528.1"/>
    <property type="molecule type" value="Genomic_DNA"/>
</dbReference>